<gene>
    <name evidence="6" type="ORF">D6D19_02143</name>
</gene>
<feature type="domain" description="Ribosomal eL28/Mak16" evidence="5">
    <location>
        <begin position="82"/>
        <end position="200"/>
    </location>
</feature>
<dbReference type="Proteomes" id="UP000308802">
    <property type="component" value="Unassembled WGS sequence"/>
</dbReference>
<organism evidence="6 7">
    <name type="scientific">Aureobasidium pullulans</name>
    <name type="common">Black yeast</name>
    <name type="synonym">Pullularia pullulans</name>
    <dbReference type="NCBI Taxonomy" id="5580"/>
    <lineage>
        <taxon>Eukaryota</taxon>
        <taxon>Fungi</taxon>
        <taxon>Dikarya</taxon>
        <taxon>Ascomycota</taxon>
        <taxon>Pezizomycotina</taxon>
        <taxon>Dothideomycetes</taxon>
        <taxon>Dothideomycetidae</taxon>
        <taxon>Dothideales</taxon>
        <taxon>Saccotheciaceae</taxon>
        <taxon>Aureobasidium</taxon>
    </lineage>
</organism>
<dbReference type="PANTHER" id="PTHR10544">
    <property type="entry name" value="60S RIBOSOMAL PROTEIN L28"/>
    <property type="match status" value="1"/>
</dbReference>
<dbReference type="GO" id="GO:0003735">
    <property type="term" value="F:structural constituent of ribosome"/>
    <property type="evidence" value="ECO:0007669"/>
    <property type="project" value="InterPro"/>
</dbReference>
<dbReference type="Pfam" id="PF01778">
    <property type="entry name" value="Ribosomal_L28e"/>
    <property type="match status" value="1"/>
</dbReference>
<name>A0A4S9AE38_AURPU</name>
<dbReference type="InterPro" id="IPR002672">
    <property type="entry name" value="Ribosomal_eL28"/>
</dbReference>
<evidence type="ECO:0000256" key="2">
    <source>
        <dbReference type="ARBA" id="ARBA00022980"/>
    </source>
</evidence>
<reference evidence="6 7" key="1">
    <citation type="submission" date="2018-10" db="EMBL/GenBank/DDBJ databases">
        <title>Fifty Aureobasidium pullulans genomes reveal a recombining polyextremotolerant generalist.</title>
        <authorList>
            <person name="Gostincar C."/>
            <person name="Turk M."/>
            <person name="Zajc J."/>
            <person name="Gunde-Cimerman N."/>
        </authorList>
    </citation>
    <scope>NUCLEOTIDE SEQUENCE [LARGE SCALE GENOMIC DNA]</scope>
    <source>
        <strain evidence="6 7">EXF-10659</strain>
    </source>
</reference>
<dbReference type="GO" id="GO:1990904">
    <property type="term" value="C:ribonucleoprotein complex"/>
    <property type="evidence" value="ECO:0007669"/>
    <property type="project" value="UniProtKB-KW"/>
</dbReference>
<dbReference type="AlphaFoldDB" id="A0A4S9AE38"/>
<dbReference type="GO" id="GO:0005840">
    <property type="term" value="C:ribosome"/>
    <property type="evidence" value="ECO:0007669"/>
    <property type="project" value="UniProtKB-KW"/>
</dbReference>
<dbReference type="InterPro" id="IPR029004">
    <property type="entry name" value="Ribosomal_eL28/Mak16"/>
</dbReference>
<proteinExistence type="inferred from homology"/>
<evidence type="ECO:0000256" key="4">
    <source>
        <dbReference type="SAM" id="MobiDB-lite"/>
    </source>
</evidence>
<sequence length="225" mass="25407">MVIAAERNMLANGRREAQLRNPGRLYAWQDPGFPESQLARQVRPSEVEEDGLNIHDFLFLYDPVHLITAKMATNFENTSYDLIWETIRHNNAFLVKRNQAGGVQFSKDPLNLTNLHSRKYSSLANPKALGINAVDNKIEVTTKLGQNWNKPSKSYSKTTFKSTTPSRKLINNAVSGNTKRGYRQDLHMEAVQRASAVKKSTRQVKATVKPTKLRGSKARKAAEKQ</sequence>
<dbReference type="GO" id="GO:0006412">
    <property type="term" value="P:translation"/>
    <property type="evidence" value="ECO:0007669"/>
    <property type="project" value="InterPro"/>
</dbReference>
<evidence type="ECO:0000259" key="5">
    <source>
        <dbReference type="Pfam" id="PF01778"/>
    </source>
</evidence>
<evidence type="ECO:0000313" key="6">
    <source>
        <dbReference type="EMBL" id="THW77576.1"/>
    </source>
</evidence>
<keyword evidence="2 6" id="KW-0689">Ribosomal protein</keyword>
<accession>A0A4S9AE38</accession>
<comment type="similarity">
    <text evidence="1">Belongs to the eukaryotic ribosomal protein eL28 family.</text>
</comment>
<evidence type="ECO:0000256" key="1">
    <source>
        <dbReference type="ARBA" id="ARBA00007926"/>
    </source>
</evidence>
<evidence type="ECO:0000256" key="3">
    <source>
        <dbReference type="ARBA" id="ARBA00023274"/>
    </source>
</evidence>
<feature type="region of interest" description="Disordered" evidence="4">
    <location>
        <begin position="194"/>
        <end position="225"/>
    </location>
</feature>
<dbReference type="Gene3D" id="3.30.390.110">
    <property type="match status" value="1"/>
</dbReference>
<comment type="caution">
    <text evidence="6">The sequence shown here is derived from an EMBL/GenBank/DDBJ whole genome shotgun (WGS) entry which is preliminary data.</text>
</comment>
<dbReference type="EMBL" id="QZAO01000037">
    <property type="protein sequence ID" value="THW77576.1"/>
    <property type="molecule type" value="Genomic_DNA"/>
</dbReference>
<protein>
    <submittedName>
        <fullName evidence="6">Ribosomal protein L28e</fullName>
    </submittedName>
</protein>
<evidence type="ECO:0000313" key="7">
    <source>
        <dbReference type="Proteomes" id="UP000308802"/>
    </source>
</evidence>
<keyword evidence="3" id="KW-0687">Ribonucleoprotein</keyword>